<dbReference type="EMBL" id="LCKF01000001">
    <property type="protein sequence ID" value="KKT92451.1"/>
    <property type="molecule type" value="Genomic_DNA"/>
</dbReference>
<dbReference type="Proteomes" id="UP000033966">
    <property type="component" value="Unassembled WGS sequence"/>
</dbReference>
<sequence>MGKGFLSFVLGSVFLLALVSSGSLISSQAPDRSYEKYRGTLVLDVAIKQSYYLAISDAASIALRDSLASGGEPGQRVRSAMLIRTLEFQSSLKEEGFDAVFWCGPVSEKMRAEASEGMTIQKRAVIPQGALPISACAGSFEAALLEKKAHFYDMGFSFYSPEYAIGRAAALPPSYEVLFQ</sequence>
<gene>
    <name evidence="1" type="ORF">UW92_C0001G0017</name>
</gene>
<organism evidence="1 2">
    <name type="scientific">Candidatus Jorgensenbacteria bacterium GW2011_GWA2_45_13</name>
    <dbReference type="NCBI Taxonomy" id="1618662"/>
    <lineage>
        <taxon>Bacteria</taxon>
        <taxon>Candidatus Joergenseniibacteriota</taxon>
    </lineage>
</organism>
<accession>A0A0G1L925</accession>
<evidence type="ECO:0000313" key="1">
    <source>
        <dbReference type="EMBL" id="KKT92451.1"/>
    </source>
</evidence>
<dbReference type="AlphaFoldDB" id="A0A0G1L925"/>
<name>A0A0G1L925_9BACT</name>
<proteinExistence type="predicted"/>
<reference evidence="1 2" key="1">
    <citation type="journal article" date="2015" name="Nature">
        <title>rRNA introns, odd ribosomes, and small enigmatic genomes across a large radiation of phyla.</title>
        <authorList>
            <person name="Brown C.T."/>
            <person name="Hug L.A."/>
            <person name="Thomas B.C."/>
            <person name="Sharon I."/>
            <person name="Castelle C.J."/>
            <person name="Singh A."/>
            <person name="Wilkins M.J."/>
            <person name="Williams K.H."/>
            <person name="Banfield J.F."/>
        </authorList>
    </citation>
    <scope>NUCLEOTIDE SEQUENCE [LARGE SCALE GENOMIC DNA]</scope>
</reference>
<comment type="caution">
    <text evidence="1">The sequence shown here is derived from an EMBL/GenBank/DDBJ whole genome shotgun (WGS) entry which is preliminary data.</text>
</comment>
<protein>
    <submittedName>
        <fullName evidence="1">Uncharacterized protein</fullName>
    </submittedName>
</protein>
<evidence type="ECO:0000313" key="2">
    <source>
        <dbReference type="Proteomes" id="UP000033966"/>
    </source>
</evidence>